<dbReference type="InterPro" id="IPR000524">
    <property type="entry name" value="Tscrpt_reg_HTH_GntR"/>
</dbReference>
<dbReference type="SMART" id="SM00345">
    <property type="entry name" value="HTH_GNTR"/>
    <property type="match status" value="1"/>
</dbReference>
<dbReference type="KEGG" id="gai:IMCC3135_19975"/>
<keyword evidence="2" id="KW-0238">DNA-binding</keyword>
<sequence>MANDKSLDNVQPFSELFSDFSLSGKESMVNQIHAILWELITTTKLLPGQLLSEKELSEALNASRTPVREALIRLEDAGLVYVIPKSGTYVTPVRISTYIEACFIRIQLETGAVRRATERFASYQSDEDLSGIIKRQKAALKEDDYSKFFQLDELLHQAIFTMAGLPGVWDVMRRTQSEVYRIRHLKREFQLRHGAKVLKAHQNIVDCIKAGDPDASEAAMIDHLGPLEREIEQLTAFPELLKFIEQQNADTPRSRRRSSK</sequence>
<dbReference type="EMBL" id="CP018632">
    <property type="protein sequence ID" value="ASJ74073.1"/>
    <property type="molecule type" value="Genomic_DNA"/>
</dbReference>
<evidence type="ECO:0000256" key="1">
    <source>
        <dbReference type="ARBA" id="ARBA00023015"/>
    </source>
</evidence>
<dbReference type="InterPro" id="IPR011711">
    <property type="entry name" value="GntR_C"/>
</dbReference>
<dbReference type="PRINTS" id="PR00035">
    <property type="entry name" value="HTHGNTR"/>
</dbReference>
<dbReference type="OrthoDB" id="6627771at2"/>
<protein>
    <submittedName>
        <fullName evidence="5">HTH-type transcriptional repressor RspR</fullName>
    </submittedName>
</protein>
<dbReference type="Gene3D" id="1.10.10.10">
    <property type="entry name" value="Winged helix-like DNA-binding domain superfamily/Winged helix DNA-binding domain"/>
    <property type="match status" value="1"/>
</dbReference>
<dbReference type="InterPro" id="IPR036388">
    <property type="entry name" value="WH-like_DNA-bd_sf"/>
</dbReference>
<dbReference type="CDD" id="cd07377">
    <property type="entry name" value="WHTH_GntR"/>
    <property type="match status" value="1"/>
</dbReference>
<dbReference type="SMART" id="SM00895">
    <property type="entry name" value="FCD"/>
    <property type="match status" value="1"/>
</dbReference>
<dbReference type="AlphaFoldDB" id="A0A2Z2NRS6"/>
<name>A0A2Z2NRS6_9GAMM</name>
<dbReference type="RefSeq" id="WP_088919157.1">
    <property type="nucleotide sequence ID" value="NZ_CP018632.1"/>
</dbReference>
<accession>A0A2Z2NRS6</accession>
<dbReference type="Proteomes" id="UP000250079">
    <property type="component" value="Chromosome"/>
</dbReference>
<dbReference type="GO" id="GO:0003700">
    <property type="term" value="F:DNA-binding transcription factor activity"/>
    <property type="evidence" value="ECO:0007669"/>
    <property type="project" value="InterPro"/>
</dbReference>
<reference evidence="5 6" key="1">
    <citation type="submission" date="2016-12" db="EMBL/GenBank/DDBJ databases">
        <authorList>
            <person name="Song W.-J."/>
            <person name="Kurnit D.M."/>
        </authorList>
    </citation>
    <scope>NUCLEOTIDE SEQUENCE [LARGE SCALE GENOMIC DNA]</scope>
    <source>
        <strain evidence="5 6">IMCC3135</strain>
    </source>
</reference>
<feature type="domain" description="HTH gntR-type" evidence="4">
    <location>
        <begin position="26"/>
        <end position="93"/>
    </location>
</feature>
<dbReference type="InterPro" id="IPR036390">
    <property type="entry name" value="WH_DNA-bd_sf"/>
</dbReference>
<dbReference type="PROSITE" id="PS50949">
    <property type="entry name" value="HTH_GNTR"/>
    <property type="match status" value="1"/>
</dbReference>
<proteinExistence type="predicted"/>
<evidence type="ECO:0000313" key="5">
    <source>
        <dbReference type="EMBL" id="ASJ74073.1"/>
    </source>
</evidence>
<dbReference type="Pfam" id="PF00392">
    <property type="entry name" value="GntR"/>
    <property type="match status" value="1"/>
</dbReference>
<dbReference type="SUPFAM" id="SSF46785">
    <property type="entry name" value="Winged helix' DNA-binding domain"/>
    <property type="match status" value="1"/>
</dbReference>
<dbReference type="PANTHER" id="PTHR43537">
    <property type="entry name" value="TRANSCRIPTIONAL REGULATOR, GNTR FAMILY"/>
    <property type="match status" value="1"/>
</dbReference>
<evidence type="ECO:0000256" key="2">
    <source>
        <dbReference type="ARBA" id="ARBA00023125"/>
    </source>
</evidence>
<dbReference type="PANTHER" id="PTHR43537:SF51">
    <property type="entry name" value="HTH-TYPE TRANSCRIPTIONAL REGULATOR LGOR-RELATED"/>
    <property type="match status" value="1"/>
</dbReference>
<evidence type="ECO:0000259" key="4">
    <source>
        <dbReference type="PROSITE" id="PS50949"/>
    </source>
</evidence>
<gene>
    <name evidence="5" type="primary">rspR_6</name>
    <name evidence="5" type="ORF">IMCC3135_19975</name>
</gene>
<dbReference type="GO" id="GO:0003677">
    <property type="term" value="F:DNA binding"/>
    <property type="evidence" value="ECO:0007669"/>
    <property type="project" value="UniProtKB-KW"/>
</dbReference>
<keyword evidence="3" id="KW-0804">Transcription</keyword>
<evidence type="ECO:0000313" key="6">
    <source>
        <dbReference type="Proteomes" id="UP000250079"/>
    </source>
</evidence>
<dbReference type="InterPro" id="IPR008920">
    <property type="entry name" value="TF_FadR/GntR_C"/>
</dbReference>
<dbReference type="Gene3D" id="1.20.120.530">
    <property type="entry name" value="GntR ligand-binding domain-like"/>
    <property type="match status" value="1"/>
</dbReference>
<evidence type="ECO:0000256" key="3">
    <source>
        <dbReference type="ARBA" id="ARBA00023163"/>
    </source>
</evidence>
<dbReference type="SUPFAM" id="SSF48008">
    <property type="entry name" value="GntR ligand-binding domain-like"/>
    <property type="match status" value="1"/>
</dbReference>
<keyword evidence="6" id="KW-1185">Reference proteome</keyword>
<organism evidence="5 6">
    <name type="scientific">Granulosicoccus antarcticus IMCC3135</name>
    <dbReference type="NCBI Taxonomy" id="1192854"/>
    <lineage>
        <taxon>Bacteria</taxon>
        <taxon>Pseudomonadati</taxon>
        <taxon>Pseudomonadota</taxon>
        <taxon>Gammaproteobacteria</taxon>
        <taxon>Chromatiales</taxon>
        <taxon>Granulosicoccaceae</taxon>
        <taxon>Granulosicoccus</taxon>
    </lineage>
</organism>
<keyword evidence="1" id="KW-0805">Transcription regulation</keyword>
<dbReference type="Pfam" id="PF07729">
    <property type="entry name" value="FCD"/>
    <property type="match status" value="1"/>
</dbReference>